<protein>
    <submittedName>
        <fullName evidence="1">Uncharacterized protein</fullName>
    </submittedName>
</protein>
<sequence length="194" mass="20971">MSDKNIQMAQRNENNTAWDNLYPKTKAVNVDVNPIDGIAGSDVQTILNNLFQYASNGKTAVANAVTAKGVSASPSDTFSVLATKVGQINTGKKSASGSIGFSSYFSSQDVTGLQFVPSIILLRYSYAYSGASHIGHSVSLYMFDGWYTMTDSWRQDITVNKQPTSNCFTANYKYTADGGYNGVTGSSFDWIAIE</sequence>
<comment type="caution">
    <text evidence="1">The sequence shown here is derived from an EMBL/GenBank/DDBJ whole genome shotgun (WGS) entry which is preliminary data.</text>
</comment>
<evidence type="ECO:0000313" key="2">
    <source>
        <dbReference type="Proteomes" id="UP000537131"/>
    </source>
</evidence>
<dbReference type="Proteomes" id="UP000537131">
    <property type="component" value="Unassembled WGS sequence"/>
</dbReference>
<reference evidence="1 2" key="1">
    <citation type="submission" date="2020-06" db="EMBL/GenBank/DDBJ databases">
        <title>Complete Genome Sequence of Clostridium muelleri sp. nov. P21T, an Acid-Alcohol Producing Acetogen Isolated from Old Hay.</title>
        <authorList>
            <person name="Duncan K.E."/>
            <person name="Tanner R.S."/>
        </authorList>
    </citation>
    <scope>NUCLEOTIDE SEQUENCE [LARGE SCALE GENOMIC DNA]</scope>
    <source>
        <strain evidence="1 2">P21</strain>
    </source>
</reference>
<proteinExistence type="predicted"/>
<keyword evidence="2" id="KW-1185">Reference proteome</keyword>
<dbReference type="EMBL" id="JABBNI010000065">
    <property type="protein sequence ID" value="NMM65504.1"/>
    <property type="molecule type" value="Genomic_DNA"/>
</dbReference>
<dbReference type="RefSeq" id="WP_169300083.1">
    <property type="nucleotide sequence ID" value="NZ_JABBNI010000065.1"/>
</dbReference>
<evidence type="ECO:0000313" key="1">
    <source>
        <dbReference type="EMBL" id="NMM65504.1"/>
    </source>
</evidence>
<accession>A0A7Y0HPW7</accession>
<dbReference type="AlphaFoldDB" id="A0A7Y0HPW7"/>
<organism evidence="1 2">
    <name type="scientific">Clostridium muellerianum</name>
    <dbReference type="NCBI Taxonomy" id="2716538"/>
    <lineage>
        <taxon>Bacteria</taxon>
        <taxon>Bacillati</taxon>
        <taxon>Bacillota</taxon>
        <taxon>Clostridia</taxon>
        <taxon>Eubacteriales</taxon>
        <taxon>Clostridiaceae</taxon>
        <taxon>Clostridium</taxon>
    </lineage>
</organism>
<name>A0A7Y0HPW7_9CLOT</name>
<gene>
    <name evidence="1" type="ORF">HBE96_23280</name>
</gene>